<protein>
    <recommendedName>
        <fullName evidence="3">Nitrogen regulatory protein P-II family</fullName>
    </recommendedName>
</protein>
<dbReference type="EMBL" id="JBHTIB010000012">
    <property type="protein sequence ID" value="MFD0836475.1"/>
    <property type="molecule type" value="Genomic_DNA"/>
</dbReference>
<name>A0ABW3BTH2_9FLAO</name>
<proteinExistence type="predicted"/>
<comment type="caution">
    <text evidence="1">The sequence shown here is derived from an EMBL/GenBank/DDBJ whole genome shotgun (WGS) entry which is preliminary data.</text>
</comment>
<evidence type="ECO:0000313" key="2">
    <source>
        <dbReference type="Proteomes" id="UP001597011"/>
    </source>
</evidence>
<dbReference type="InterPro" id="IPR011322">
    <property type="entry name" value="N-reg_PII-like_a/b"/>
</dbReference>
<evidence type="ECO:0008006" key="3">
    <source>
        <dbReference type="Google" id="ProtNLM"/>
    </source>
</evidence>
<organism evidence="1 2">
    <name type="scientific">Mariniflexile aquimaris</name>
    <dbReference type="NCBI Taxonomy" id="881009"/>
    <lineage>
        <taxon>Bacteria</taxon>
        <taxon>Pseudomonadati</taxon>
        <taxon>Bacteroidota</taxon>
        <taxon>Flavobacteriia</taxon>
        <taxon>Flavobacteriales</taxon>
        <taxon>Flavobacteriaceae</taxon>
        <taxon>Mariniflexile</taxon>
    </lineage>
</organism>
<accession>A0ABW3BTH2</accession>
<dbReference type="Proteomes" id="UP001597011">
    <property type="component" value="Unassembled WGS sequence"/>
</dbReference>
<evidence type="ECO:0000313" key="1">
    <source>
        <dbReference type="EMBL" id="MFD0836475.1"/>
    </source>
</evidence>
<dbReference type="RefSeq" id="WP_379942537.1">
    <property type="nucleotide sequence ID" value="NZ_JBHTIB010000012.1"/>
</dbReference>
<sequence>MKLVIITAIKQFEKDIISQLKKANVKTFSFRDVTGYRDSTEDAVESNWFSSEMNQTESILFYAFVKKDSIDLLFKLIEEFNSKQKSLSHIHVAVVNIEKSN</sequence>
<dbReference type="SUPFAM" id="SSF54913">
    <property type="entry name" value="GlnB-like"/>
    <property type="match status" value="1"/>
</dbReference>
<gene>
    <name evidence="1" type="ORF">ACFQ0I_11900</name>
</gene>
<reference evidence="2" key="1">
    <citation type="journal article" date="2019" name="Int. J. Syst. Evol. Microbiol.">
        <title>The Global Catalogue of Microorganisms (GCM) 10K type strain sequencing project: providing services to taxonomists for standard genome sequencing and annotation.</title>
        <authorList>
            <consortium name="The Broad Institute Genomics Platform"/>
            <consortium name="The Broad Institute Genome Sequencing Center for Infectious Disease"/>
            <person name="Wu L."/>
            <person name="Ma J."/>
        </authorList>
    </citation>
    <scope>NUCLEOTIDE SEQUENCE [LARGE SCALE GENOMIC DNA]</scope>
    <source>
        <strain evidence="2">CCUG 60529</strain>
    </source>
</reference>
<keyword evidence="2" id="KW-1185">Reference proteome</keyword>